<evidence type="ECO:0000259" key="2">
    <source>
        <dbReference type="Pfam" id="PF13546"/>
    </source>
</evidence>
<dbReference type="PANTHER" id="PTHR33627">
    <property type="entry name" value="TRANSPOSASE"/>
    <property type="match status" value="1"/>
</dbReference>
<dbReference type="KEGG" id="sspb:CP982_28255"/>
<dbReference type="PANTHER" id="PTHR33627:SF1">
    <property type="entry name" value="TRANSPOSASE"/>
    <property type="match status" value="1"/>
</dbReference>
<organism evidence="4 5">
    <name type="scientific">Streptomyces spectabilis</name>
    <dbReference type="NCBI Taxonomy" id="68270"/>
    <lineage>
        <taxon>Bacteria</taxon>
        <taxon>Bacillati</taxon>
        <taxon>Actinomycetota</taxon>
        <taxon>Actinomycetes</taxon>
        <taxon>Kitasatosporales</taxon>
        <taxon>Streptomycetaceae</taxon>
        <taxon>Streptomyces</taxon>
    </lineage>
</organism>
<name>A0A5P2XI36_STRST</name>
<proteinExistence type="predicted"/>
<sequence>MTVVSSEPYCAQTHHGRMTRCDGPDPDATRRVALDRSLAELSPVVFASLPRADQRRKGLMYLRGLLGARGRKSVRNIAAFLGDQVNDQGLHHFINDSTWEWAPMREALGRYLARRLPPQACVLHPMVIPKSGTHSVGVARTFSWERGQSVTAQQVIGVWGVSAHATSPLNWWLHLPSQWTRGAPGDDDPSWPERRAGQPTPEDSMVSAYLETAARLRLPECPVTLNAEPLDGIRVVSKLSAAGLRHITRIAQDTWLLPHDPALPGWGERPLQAGQIAQLAKLGRKRVALIPSGSADPAELVAAIRVRLPVVLDSGDRGQDHGDFLLLGIGRGGPRWPEELWLTDMTTVDLTALLRLVALSHRVEQSGMPRAERVGIRDFVGRSFAGWHRHATLASIAHAATELADHHLAA</sequence>
<evidence type="ECO:0000256" key="1">
    <source>
        <dbReference type="SAM" id="MobiDB-lite"/>
    </source>
</evidence>
<reference evidence="4 5" key="1">
    <citation type="submission" date="2017-09" db="EMBL/GenBank/DDBJ databases">
        <authorList>
            <person name="Lee N."/>
            <person name="Cho B.-K."/>
        </authorList>
    </citation>
    <scope>NUCLEOTIDE SEQUENCE [LARGE SCALE GENOMIC DNA]</scope>
    <source>
        <strain evidence="4 5">ATCC 27465</strain>
    </source>
</reference>
<evidence type="ECO:0000313" key="5">
    <source>
        <dbReference type="Proteomes" id="UP000326505"/>
    </source>
</evidence>
<dbReference type="OrthoDB" id="3657225at2"/>
<protein>
    <submittedName>
        <fullName evidence="3">Syndecan 1</fullName>
    </submittedName>
    <submittedName>
        <fullName evidence="4">Transposase</fullName>
    </submittedName>
</protein>
<dbReference type="EMBL" id="CP023690">
    <property type="protein sequence ID" value="QEV62122.1"/>
    <property type="molecule type" value="Genomic_DNA"/>
</dbReference>
<reference evidence="3 6" key="2">
    <citation type="submission" date="2020-08" db="EMBL/GenBank/DDBJ databases">
        <title>Genomic Encyclopedia of Type Strains, Phase III (KMG-III): the genomes of soil and plant-associated and newly described type strains.</title>
        <authorList>
            <person name="Whitman W."/>
        </authorList>
    </citation>
    <scope>NUCLEOTIDE SEQUENCE [LARGE SCALE GENOMIC DNA]</scope>
    <source>
        <strain evidence="3 6">CECT 3146</strain>
    </source>
</reference>
<accession>A0A5P2XI36</accession>
<dbReference type="InterPro" id="IPR039365">
    <property type="entry name" value="IS701-like"/>
</dbReference>
<dbReference type="InterPro" id="IPR038721">
    <property type="entry name" value="IS701-like_DDE_dom"/>
</dbReference>
<dbReference type="EMBL" id="JACHJD010000005">
    <property type="protein sequence ID" value="MBB5104539.1"/>
    <property type="molecule type" value="Genomic_DNA"/>
</dbReference>
<dbReference type="Proteomes" id="UP000326505">
    <property type="component" value="Chromosome"/>
</dbReference>
<dbReference type="Proteomes" id="UP000549009">
    <property type="component" value="Unassembled WGS sequence"/>
</dbReference>
<evidence type="ECO:0000313" key="6">
    <source>
        <dbReference type="Proteomes" id="UP000549009"/>
    </source>
</evidence>
<feature type="region of interest" description="Disordered" evidence="1">
    <location>
        <begin position="182"/>
        <end position="203"/>
    </location>
</feature>
<dbReference type="AlphaFoldDB" id="A0A5P2XI36"/>
<evidence type="ECO:0000313" key="4">
    <source>
        <dbReference type="EMBL" id="QEV62122.1"/>
    </source>
</evidence>
<gene>
    <name evidence="4" type="ORF">CP982_28255</name>
    <name evidence="3" type="ORF">FHS40_003623</name>
</gene>
<feature type="domain" description="Transposase IS701-like DDE" evidence="2">
    <location>
        <begin position="45"/>
        <end position="204"/>
    </location>
</feature>
<dbReference type="Pfam" id="PF13546">
    <property type="entry name" value="DDE_5"/>
    <property type="match status" value="1"/>
</dbReference>
<keyword evidence="6" id="KW-1185">Reference proteome</keyword>
<dbReference type="RefSeq" id="WP_150513038.1">
    <property type="nucleotide sequence ID" value="NZ_BMSQ01000001.1"/>
</dbReference>
<evidence type="ECO:0000313" key="3">
    <source>
        <dbReference type="EMBL" id="MBB5104539.1"/>
    </source>
</evidence>